<evidence type="ECO:0000313" key="2">
    <source>
        <dbReference type="Proteomes" id="UP000076871"/>
    </source>
</evidence>
<evidence type="ECO:0000313" key="1">
    <source>
        <dbReference type="EMBL" id="KZS99936.1"/>
    </source>
</evidence>
<sequence length="233" mass="26284">VIEAVGPRRFHGITSDNTGNTTVARDLNKKDYAWIIILPDSCHRMSLLCKDISKITYFELVIANIKTSIRYFKKSSFANAHLRTCRKQLCIGCGLVSVGKTRFATLYHSGESLLHCLPAISSLCKENIISAQFKFRLEEFATILKPLAKSITCLESTHSTISDVYIFWLASMAELHAFITEPTNSLDNAVKEEIRCNANHRFKQMIDHAPDDVYLTGFVLDPRAFSFKDAQSK</sequence>
<feature type="non-terminal residue" evidence="1">
    <location>
        <position position="1"/>
    </location>
</feature>
<dbReference type="InterPro" id="IPR012337">
    <property type="entry name" value="RNaseH-like_sf"/>
</dbReference>
<accession>A0A165AZB5</accession>
<evidence type="ECO:0008006" key="3">
    <source>
        <dbReference type="Google" id="ProtNLM"/>
    </source>
</evidence>
<reference evidence="1 2" key="1">
    <citation type="journal article" date="2016" name="Mol. Biol. Evol.">
        <title>Comparative Genomics of Early-Diverging Mushroom-Forming Fungi Provides Insights into the Origins of Lignocellulose Decay Capabilities.</title>
        <authorList>
            <person name="Nagy L.G."/>
            <person name="Riley R."/>
            <person name="Tritt A."/>
            <person name="Adam C."/>
            <person name="Daum C."/>
            <person name="Floudas D."/>
            <person name="Sun H."/>
            <person name="Yadav J.S."/>
            <person name="Pangilinan J."/>
            <person name="Larsson K.H."/>
            <person name="Matsuura K."/>
            <person name="Barry K."/>
            <person name="Labutti K."/>
            <person name="Kuo R."/>
            <person name="Ohm R.A."/>
            <person name="Bhattacharya S.S."/>
            <person name="Shirouzu T."/>
            <person name="Yoshinaga Y."/>
            <person name="Martin F.M."/>
            <person name="Grigoriev I.V."/>
            <person name="Hibbett D.S."/>
        </authorList>
    </citation>
    <scope>NUCLEOTIDE SEQUENCE [LARGE SCALE GENOMIC DNA]</scope>
    <source>
        <strain evidence="1 2">93-53</strain>
    </source>
</reference>
<dbReference type="AlphaFoldDB" id="A0A165AZB5"/>
<dbReference type="GeneID" id="63822321"/>
<dbReference type="OrthoDB" id="2801221at2759"/>
<dbReference type="EMBL" id="KV427705">
    <property type="protein sequence ID" value="KZS99936.1"/>
    <property type="molecule type" value="Genomic_DNA"/>
</dbReference>
<protein>
    <recommendedName>
        <fullName evidence="3">DUF659 domain-containing protein</fullName>
    </recommendedName>
</protein>
<name>A0A165AZB5_9APHY</name>
<dbReference type="RefSeq" id="XP_040757677.1">
    <property type="nucleotide sequence ID" value="XM_040905291.1"/>
</dbReference>
<proteinExistence type="predicted"/>
<dbReference type="Proteomes" id="UP000076871">
    <property type="component" value="Unassembled WGS sequence"/>
</dbReference>
<gene>
    <name evidence="1" type="ORF">LAESUDRAFT_667317</name>
</gene>
<dbReference type="InParanoid" id="A0A165AZB5"/>
<organism evidence="1 2">
    <name type="scientific">Laetiporus sulphureus 93-53</name>
    <dbReference type="NCBI Taxonomy" id="1314785"/>
    <lineage>
        <taxon>Eukaryota</taxon>
        <taxon>Fungi</taxon>
        <taxon>Dikarya</taxon>
        <taxon>Basidiomycota</taxon>
        <taxon>Agaricomycotina</taxon>
        <taxon>Agaricomycetes</taxon>
        <taxon>Polyporales</taxon>
        <taxon>Laetiporus</taxon>
    </lineage>
</organism>
<dbReference type="SUPFAM" id="SSF53098">
    <property type="entry name" value="Ribonuclease H-like"/>
    <property type="match status" value="1"/>
</dbReference>
<keyword evidence="2" id="KW-1185">Reference proteome</keyword>